<dbReference type="RefSeq" id="WP_176005974.1">
    <property type="nucleotide sequence ID" value="NZ_JABWMI010000010.1"/>
</dbReference>
<name>A0A7Y8Y289_9FLAO</name>
<dbReference type="Proteomes" id="UP000535020">
    <property type="component" value="Unassembled WGS sequence"/>
</dbReference>
<dbReference type="EMBL" id="JACBJI010000003">
    <property type="protein sequence ID" value="NYA71172.1"/>
    <property type="molecule type" value="Genomic_DNA"/>
</dbReference>
<dbReference type="SUPFAM" id="SSF51126">
    <property type="entry name" value="Pectin lyase-like"/>
    <property type="match status" value="1"/>
</dbReference>
<dbReference type="InterPro" id="IPR012334">
    <property type="entry name" value="Pectin_lyas_fold"/>
</dbReference>
<keyword evidence="2" id="KW-1185">Reference proteome</keyword>
<organism evidence="1 2">
    <name type="scientific">Flavobacterium agri</name>
    <dbReference type="NCBI Taxonomy" id="2743471"/>
    <lineage>
        <taxon>Bacteria</taxon>
        <taxon>Pseudomonadati</taxon>
        <taxon>Bacteroidota</taxon>
        <taxon>Flavobacteriia</taxon>
        <taxon>Flavobacteriales</taxon>
        <taxon>Flavobacteriaceae</taxon>
        <taxon>Flavobacterium</taxon>
    </lineage>
</organism>
<dbReference type="AlphaFoldDB" id="A0A7Y8Y289"/>
<comment type="caution">
    <text evidence="1">The sequence shown here is derived from an EMBL/GenBank/DDBJ whole genome shotgun (WGS) entry which is preliminary data.</text>
</comment>
<protein>
    <recommendedName>
        <fullName evidence="3">Parallel beta-helix repeat (Two copies)</fullName>
    </recommendedName>
</protein>
<dbReference type="Gene3D" id="2.160.20.10">
    <property type="entry name" value="Single-stranded right-handed beta-helix, Pectin lyase-like"/>
    <property type="match status" value="2"/>
</dbReference>
<reference evidence="1 2" key="1">
    <citation type="submission" date="2020-07" db="EMBL/GenBank/DDBJ databases">
        <authorList>
            <person name="Sun Q."/>
        </authorList>
    </citation>
    <scope>NUCLEOTIDE SEQUENCE [LARGE SCALE GENOMIC DNA]</scope>
    <source>
        <strain evidence="1 2">MAH-1</strain>
    </source>
</reference>
<accession>A0A7Y8Y289</accession>
<evidence type="ECO:0008006" key="3">
    <source>
        <dbReference type="Google" id="ProtNLM"/>
    </source>
</evidence>
<evidence type="ECO:0000313" key="2">
    <source>
        <dbReference type="Proteomes" id="UP000535020"/>
    </source>
</evidence>
<dbReference type="SMART" id="SM00710">
    <property type="entry name" value="PbH1"/>
    <property type="match status" value="10"/>
</dbReference>
<dbReference type="InterPro" id="IPR006626">
    <property type="entry name" value="PbH1"/>
</dbReference>
<dbReference type="PROSITE" id="PS51257">
    <property type="entry name" value="PROKAR_LIPOPROTEIN"/>
    <property type="match status" value="1"/>
</dbReference>
<gene>
    <name evidence="1" type="ORF">HZF10_09600</name>
</gene>
<dbReference type="InterPro" id="IPR011050">
    <property type="entry name" value="Pectin_lyase_fold/virulence"/>
</dbReference>
<evidence type="ECO:0000313" key="1">
    <source>
        <dbReference type="EMBL" id="NYA71172.1"/>
    </source>
</evidence>
<sequence>MKKAIFSLALLALFSCSDDDLLSTTEAKKKNNETSRLLNLMPFDASCINLSTVDNDPLGNNRECIQNQINLAKANGYDGLQIGALDCYVNVTFAANKSLQIPSDFALVMDANTVFRVTPNSVAGYAFMDIGGTYSVPDIANVSISGGQIYGDRVLHNNTTVHGHLIRITSAHDVSLKSVAMREANSDGLYISGKVISNQPNYTQPYNITVSHCTFERNRRANISVTDGYNMEIAYCTFRDAGINMSPSLGALPKMSVNVEGDRVWNTDHTQLVWLKHPHDISIHDNNESGSIGGAYYASLADHVSITNNTSESAIGYVYGDNITVAYNHVSNSNFGITCGFNSATSIVNHDNSIHDNTVEDCNIGLILYNRDTVVSSNTFTDCTSYAMTFSNVLNCRIESNTITSTVSGSSGIKVTNSTMSDELYIQYNDIDIDGGATSTGIWLQNINVAAGEENYKVYLLGNDISTTGSCKFAGVGGFEVESNSFVTLGSVSVVGGRSMVMTLNSILNNSPNANANALYLNNNPLANIVKDNTIENTSTNANAHCVQITNCANLTFNSNTLKQPVTRTLHITNLTDSDVSLNTGVIGNVALFLYATSTSNCTFSGNLADTPPFTRQSIDGVVTVL</sequence>
<proteinExistence type="predicted"/>